<dbReference type="InterPro" id="IPR012312">
    <property type="entry name" value="Hemerythrin-like"/>
</dbReference>
<dbReference type="KEGG" id="agi:FSB73_18475"/>
<evidence type="ECO:0000259" key="1">
    <source>
        <dbReference type="Pfam" id="PF01814"/>
    </source>
</evidence>
<evidence type="ECO:0000313" key="2">
    <source>
        <dbReference type="EMBL" id="QEC73356.1"/>
    </source>
</evidence>
<dbReference type="Pfam" id="PF01814">
    <property type="entry name" value="Hemerythrin"/>
    <property type="match status" value="1"/>
</dbReference>
<dbReference type="OrthoDB" id="9793254at2"/>
<feature type="domain" description="Hemerythrin-like" evidence="1">
    <location>
        <begin position="37"/>
        <end position="123"/>
    </location>
</feature>
<name>A0A5B8VRL0_9BACT</name>
<gene>
    <name evidence="2" type="ORF">FSB73_18475</name>
</gene>
<dbReference type="AlphaFoldDB" id="A0A5B8VRL0"/>
<organism evidence="2 3">
    <name type="scientific">Arachidicoccus ginsenosidivorans</name>
    <dbReference type="NCBI Taxonomy" id="496057"/>
    <lineage>
        <taxon>Bacteria</taxon>
        <taxon>Pseudomonadati</taxon>
        <taxon>Bacteroidota</taxon>
        <taxon>Chitinophagia</taxon>
        <taxon>Chitinophagales</taxon>
        <taxon>Chitinophagaceae</taxon>
        <taxon>Arachidicoccus</taxon>
    </lineage>
</organism>
<dbReference type="RefSeq" id="WP_146785567.1">
    <property type="nucleotide sequence ID" value="NZ_CP042434.1"/>
</dbReference>
<accession>A0A5B8VRL0</accession>
<proteinExistence type="predicted"/>
<reference evidence="2 3" key="1">
    <citation type="journal article" date="2017" name="Int. J. Syst. Evol. Microbiol.">
        <title>Arachidicoccus ginsenosidivorans sp. nov., with ginsenoside-converting activity isolated from ginseng cultivating soil.</title>
        <authorList>
            <person name="Siddiqi M.Z."/>
            <person name="Aslam Z."/>
            <person name="Im W.T."/>
        </authorList>
    </citation>
    <scope>NUCLEOTIDE SEQUENCE [LARGE SCALE GENOMIC DNA]</scope>
    <source>
        <strain evidence="2 3">Gsoil 809</strain>
    </source>
</reference>
<evidence type="ECO:0000313" key="3">
    <source>
        <dbReference type="Proteomes" id="UP000321291"/>
    </source>
</evidence>
<dbReference type="Gene3D" id="1.20.120.520">
    <property type="entry name" value="nmb1532 protein domain like"/>
    <property type="match status" value="1"/>
</dbReference>
<dbReference type="EMBL" id="CP042434">
    <property type="protein sequence ID" value="QEC73356.1"/>
    <property type="molecule type" value="Genomic_DNA"/>
</dbReference>
<protein>
    <submittedName>
        <fullName evidence="2">Hemerythrin domain-containing protein</fullName>
    </submittedName>
</protein>
<keyword evidence="3" id="KW-1185">Reference proteome</keyword>
<dbReference type="Proteomes" id="UP000321291">
    <property type="component" value="Chromosome"/>
</dbReference>
<sequence length="158" mass="18386">MAPIKRSEYLKPLSREHHYSLLFGWKLRQGINHEVAVNRMIDYVRYFELGMLIPHFKEEETCLFIYSDSPFVQQALDEHRHILSIIQTMKAAPDRTVYADLIALADLVDRHVRFEERQLFPYLEQTLTEAELAAVAAAIQNGPAVGDDYEDHFWEHGG</sequence>